<gene>
    <name evidence="1" type="ORF">EST54_02150</name>
</gene>
<dbReference type="RefSeq" id="WP_129244388.1">
    <property type="nucleotide sequence ID" value="NZ_JABZEL010000008.1"/>
</dbReference>
<name>A0A4Q1RAV3_9ACTN</name>
<dbReference type="EMBL" id="SDIF01000004">
    <property type="protein sequence ID" value="RXS70616.1"/>
    <property type="molecule type" value="Genomic_DNA"/>
</dbReference>
<proteinExistence type="predicted"/>
<keyword evidence="2" id="KW-1185">Reference proteome</keyword>
<dbReference type="GeneID" id="95776805"/>
<dbReference type="Proteomes" id="UP000289482">
    <property type="component" value="Unassembled WGS sequence"/>
</dbReference>
<organism evidence="1 2">
    <name type="scientific">Streptomyces sioyaensis</name>
    <dbReference type="NCBI Taxonomy" id="67364"/>
    <lineage>
        <taxon>Bacteria</taxon>
        <taxon>Bacillati</taxon>
        <taxon>Actinomycetota</taxon>
        <taxon>Actinomycetes</taxon>
        <taxon>Kitasatosporales</taxon>
        <taxon>Streptomycetaceae</taxon>
        <taxon>Streptomyces</taxon>
    </lineage>
</organism>
<sequence>MNAAEQLISQARHGQFGALLPELLEMAKGPGGPRDQAWEAAAAAIQTLFWQDRFAEAADLAEAIIAQDGPLGGELCDQDVPFRHAFLAAELHAGVPAGPRLLTAAEHIPAGRNLGEDLLWLAEQLPDQPKEALLPNHADWGGPTKPLTGAGTELADREFSELATADKQLVWQALAKANDFRRAHALAETSGETPDRFALCTWMAGWYAVEGDIPRGERMLLAAHARWWPYMKWDAIPASPVLQPTLRLVTTDHVREHYLTRPIGPEAAEGNA</sequence>
<protein>
    <submittedName>
        <fullName evidence="1">Uncharacterized protein</fullName>
    </submittedName>
</protein>
<reference evidence="1 2" key="1">
    <citation type="submission" date="2019-01" db="EMBL/GenBank/DDBJ databases">
        <title>Draft genome sequences of the type strain Streptomyces sioyaensis DSM 40032 and its novel strain, TM32, a thermotolerant antibiotics-producing actinobacterium.</title>
        <authorList>
            <person name="Nakaew N."/>
            <person name="Lumyong S."/>
            <person name="Sloan W.T."/>
            <person name="Sungthong R."/>
        </authorList>
    </citation>
    <scope>NUCLEOTIDE SEQUENCE [LARGE SCALE GENOMIC DNA]</scope>
    <source>
        <strain evidence="1 2">DSM 40032</strain>
    </source>
</reference>
<evidence type="ECO:0000313" key="1">
    <source>
        <dbReference type="EMBL" id="RXS70616.1"/>
    </source>
</evidence>
<evidence type="ECO:0000313" key="2">
    <source>
        <dbReference type="Proteomes" id="UP000289482"/>
    </source>
</evidence>
<dbReference type="AlphaFoldDB" id="A0A4Q1RAV3"/>
<accession>A0A4Q1RAV3</accession>
<comment type="caution">
    <text evidence="1">The sequence shown here is derived from an EMBL/GenBank/DDBJ whole genome shotgun (WGS) entry which is preliminary data.</text>
</comment>